<proteinExistence type="predicted"/>
<gene>
    <name evidence="1" type="ORF">HMPREF0731_1730</name>
</gene>
<dbReference type="EMBL" id="ADVL01000284">
    <property type="protein sequence ID" value="EFH12065.1"/>
    <property type="molecule type" value="Genomic_DNA"/>
</dbReference>
<reference evidence="1 2" key="1">
    <citation type="submission" date="2010-04" db="EMBL/GenBank/DDBJ databases">
        <authorList>
            <person name="Qin X."/>
            <person name="Bachman B."/>
            <person name="Battles P."/>
            <person name="Bell A."/>
            <person name="Bess C."/>
            <person name="Bickham C."/>
            <person name="Chaboub L."/>
            <person name="Chen D."/>
            <person name="Coyle M."/>
            <person name="Deiros D.R."/>
            <person name="Dinh H."/>
            <person name="Forbes L."/>
            <person name="Fowler G."/>
            <person name="Francisco L."/>
            <person name="Fu Q."/>
            <person name="Gubbala S."/>
            <person name="Hale W."/>
            <person name="Han Y."/>
            <person name="Hemphill L."/>
            <person name="Highlander S.K."/>
            <person name="Hirani K."/>
            <person name="Hogues M."/>
            <person name="Jackson L."/>
            <person name="Jakkamsetti A."/>
            <person name="Javaid M."/>
            <person name="Jiang H."/>
            <person name="Korchina V."/>
            <person name="Kovar C."/>
            <person name="Lara F."/>
            <person name="Lee S."/>
            <person name="Mata R."/>
            <person name="Mathew T."/>
            <person name="Moen C."/>
            <person name="Morales K."/>
            <person name="Munidasa M."/>
            <person name="Nazareth L."/>
            <person name="Ngo R."/>
            <person name="Nguyen L."/>
            <person name="Okwuonu G."/>
            <person name="Ongeri F."/>
            <person name="Patil S."/>
            <person name="Petrosino J."/>
            <person name="Pham C."/>
            <person name="Pham P."/>
            <person name="Pu L.-L."/>
            <person name="Puazo M."/>
            <person name="Raj R."/>
            <person name="Reid J."/>
            <person name="Rouhana J."/>
            <person name="Saada N."/>
            <person name="Shang Y."/>
            <person name="Simmons D."/>
            <person name="Thornton R."/>
            <person name="Warren J."/>
            <person name="Weissenberger G."/>
            <person name="Zhang J."/>
            <person name="Zhang L."/>
            <person name="Zhou C."/>
            <person name="Zhu D."/>
            <person name="Muzny D."/>
            <person name="Worley K."/>
            <person name="Gibbs R."/>
        </authorList>
    </citation>
    <scope>NUCLEOTIDE SEQUENCE [LARGE SCALE GENOMIC DNA]</scope>
    <source>
        <strain evidence="1 2">ATCC 49957</strain>
    </source>
</reference>
<keyword evidence="2" id="KW-1185">Reference proteome</keyword>
<dbReference type="Gene3D" id="3.90.1200.10">
    <property type="match status" value="1"/>
</dbReference>
<dbReference type="AlphaFoldDB" id="D5RKX0"/>
<evidence type="ECO:0000313" key="2">
    <source>
        <dbReference type="Proteomes" id="UP000005324"/>
    </source>
</evidence>
<accession>D5RKX0</accession>
<sequence>MSIPAGQAEAAALLGRLTGAAPVETHISAVYVGRDRVLKLKKAVALEFLDFTALDARAHFCRRELALNAPAAPGLYRAVHPLTRGPDGALRLGGDGPAEEWVLEMAPLPAADFLDAMAARGALDAPLQDALGDAVFALHDRLAPVEGWDSAAALRRVARECRNAALATGLPAARVEGWAVALSARLEGLAPLLAERAAAGRVRRCHGDLHLGNLVLWQGRPVAFDALEFDEALATIDTGYDLAFLLADLMQRVGTGAANRVLNRYVARGGDAELVAGLPLWLSLRFLIRAHCLQRVGQDGLPWLAAAEAALHPAPPRLLAVGGLPGTGK</sequence>
<dbReference type="Proteomes" id="UP000005324">
    <property type="component" value="Unassembled WGS sequence"/>
</dbReference>
<dbReference type="PANTHER" id="PTHR43883:SF1">
    <property type="entry name" value="GLUCONOKINASE"/>
    <property type="match status" value="1"/>
</dbReference>
<dbReference type="PANTHER" id="PTHR43883">
    <property type="entry name" value="SLR0207 PROTEIN"/>
    <property type="match status" value="1"/>
</dbReference>
<dbReference type="InterPro" id="IPR052732">
    <property type="entry name" value="Cell-binding_unc_protein"/>
</dbReference>
<name>D5RKX0_9PROT</name>
<dbReference type="RefSeq" id="WP_007004954.1">
    <property type="nucleotide sequence ID" value="NZ_GG770780.1"/>
</dbReference>
<dbReference type="HOGENOM" id="CLU_026771_0_0_5"/>
<evidence type="ECO:0000313" key="1">
    <source>
        <dbReference type="EMBL" id="EFH12065.1"/>
    </source>
</evidence>
<protein>
    <submittedName>
        <fullName evidence="1">Uncharacterized protein</fullName>
    </submittedName>
</protein>
<feature type="non-terminal residue" evidence="1">
    <location>
        <position position="329"/>
    </location>
</feature>
<dbReference type="SUPFAM" id="SSF56112">
    <property type="entry name" value="Protein kinase-like (PK-like)"/>
    <property type="match status" value="1"/>
</dbReference>
<dbReference type="InterPro" id="IPR011009">
    <property type="entry name" value="Kinase-like_dom_sf"/>
</dbReference>
<comment type="caution">
    <text evidence="1">The sequence shown here is derived from an EMBL/GenBank/DDBJ whole genome shotgun (WGS) entry which is preliminary data.</text>
</comment>
<dbReference type="OrthoDB" id="9810277at2"/>
<organism evidence="1 2">
    <name type="scientific">Pseudoroseomonas cervicalis ATCC 49957</name>
    <dbReference type="NCBI Taxonomy" id="525371"/>
    <lineage>
        <taxon>Bacteria</taxon>
        <taxon>Pseudomonadati</taxon>
        <taxon>Pseudomonadota</taxon>
        <taxon>Alphaproteobacteria</taxon>
        <taxon>Acetobacterales</taxon>
        <taxon>Roseomonadaceae</taxon>
        <taxon>Roseomonas</taxon>
    </lineage>
</organism>